<protein>
    <submittedName>
        <fullName evidence="1">Uncharacterized protein</fullName>
    </submittedName>
</protein>
<sequence length="66" mass="7831">MYILLKTIKWNKEGLIKKRTCLHVCFWKANTSSQCSLRYPPTVDCAWSLELINFFFMLFSIAQCHL</sequence>
<gene>
    <name evidence="1" type="ORF">D917_02526</name>
</gene>
<name>A0A1Y3EIJ9_9BILA</name>
<accession>A0A1Y3EIJ9</accession>
<dbReference type="EMBL" id="LVZM01015115">
    <property type="protein sequence ID" value="OUC43399.1"/>
    <property type="molecule type" value="Genomic_DNA"/>
</dbReference>
<comment type="caution">
    <text evidence="1">The sequence shown here is derived from an EMBL/GenBank/DDBJ whole genome shotgun (WGS) entry which is preliminary data.</text>
</comment>
<dbReference type="Proteomes" id="UP000243006">
    <property type="component" value="Unassembled WGS sequence"/>
</dbReference>
<proteinExistence type="predicted"/>
<dbReference type="AlphaFoldDB" id="A0A1Y3EIJ9"/>
<evidence type="ECO:0000313" key="2">
    <source>
        <dbReference type="Proteomes" id="UP000243006"/>
    </source>
</evidence>
<reference evidence="1 2" key="1">
    <citation type="submission" date="2015-04" db="EMBL/GenBank/DDBJ databases">
        <title>Draft genome of the roundworm Trichinella nativa.</title>
        <authorList>
            <person name="Mitreva M."/>
        </authorList>
    </citation>
    <scope>NUCLEOTIDE SEQUENCE [LARGE SCALE GENOMIC DNA]</scope>
    <source>
        <strain evidence="1 2">ISS45</strain>
    </source>
</reference>
<organism evidence="1 2">
    <name type="scientific">Trichinella nativa</name>
    <dbReference type="NCBI Taxonomy" id="6335"/>
    <lineage>
        <taxon>Eukaryota</taxon>
        <taxon>Metazoa</taxon>
        <taxon>Ecdysozoa</taxon>
        <taxon>Nematoda</taxon>
        <taxon>Enoplea</taxon>
        <taxon>Dorylaimia</taxon>
        <taxon>Trichinellida</taxon>
        <taxon>Trichinellidae</taxon>
        <taxon>Trichinella</taxon>
    </lineage>
</organism>
<evidence type="ECO:0000313" key="1">
    <source>
        <dbReference type="EMBL" id="OUC43399.1"/>
    </source>
</evidence>